<dbReference type="GO" id="GO:0005524">
    <property type="term" value="F:ATP binding"/>
    <property type="evidence" value="ECO:0007669"/>
    <property type="project" value="UniProtKB-KW"/>
</dbReference>
<dbReference type="GO" id="GO:0003676">
    <property type="term" value="F:nucleic acid binding"/>
    <property type="evidence" value="ECO:0007669"/>
    <property type="project" value="InterPro"/>
</dbReference>
<organism evidence="10 11">
    <name type="scientific">Coccidioides immitis RMSCC 2394</name>
    <dbReference type="NCBI Taxonomy" id="404692"/>
    <lineage>
        <taxon>Eukaryota</taxon>
        <taxon>Fungi</taxon>
        <taxon>Dikarya</taxon>
        <taxon>Ascomycota</taxon>
        <taxon>Pezizomycotina</taxon>
        <taxon>Eurotiomycetes</taxon>
        <taxon>Eurotiomycetidae</taxon>
        <taxon>Onygenales</taxon>
        <taxon>Onygenaceae</taxon>
        <taxon>Coccidioides</taxon>
    </lineage>
</organism>
<evidence type="ECO:0000259" key="8">
    <source>
        <dbReference type="PROSITE" id="PS51192"/>
    </source>
</evidence>
<dbReference type="InterPro" id="IPR011545">
    <property type="entry name" value="DEAD/DEAH_box_helicase_dom"/>
</dbReference>
<dbReference type="STRING" id="404692.A0A0J6YMG4"/>
<name>A0A0J6YMG4_COCIT</name>
<evidence type="ECO:0000256" key="3">
    <source>
        <dbReference type="ARBA" id="ARBA00022801"/>
    </source>
</evidence>
<dbReference type="InterPro" id="IPR014001">
    <property type="entry name" value="Helicase_ATP-bd"/>
</dbReference>
<evidence type="ECO:0000313" key="10">
    <source>
        <dbReference type="EMBL" id="KMP08339.1"/>
    </source>
</evidence>
<dbReference type="GO" id="GO:0043138">
    <property type="term" value="F:3'-5' DNA helicase activity"/>
    <property type="evidence" value="ECO:0007669"/>
    <property type="project" value="UniProtKB-EC"/>
</dbReference>
<dbReference type="GO" id="GO:0000724">
    <property type="term" value="P:double-strand break repair via homologous recombination"/>
    <property type="evidence" value="ECO:0007669"/>
    <property type="project" value="TreeGrafter"/>
</dbReference>
<dbReference type="SMART" id="SM00490">
    <property type="entry name" value="HELICc"/>
    <property type="match status" value="1"/>
</dbReference>
<dbReference type="Proteomes" id="UP000054565">
    <property type="component" value="Unassembled WGS sequence"/>
</dbReference>
<gene>
    <name evidence="10" type="ORF">CIRG_08020</name>
</gene>
<keyword evidence="2" id="KW-0547">Nucleotide-binding</keyword>
<dbReference type="EMBL" id="DS028097">
    <property type="protein sequence ID" value="KMP08339.1"/>
    <property type="molecule type" value="Genomic_DNA"/>
</dbReference>
<keyword evidence="5" id="KW-0067">ATP-binding</keyword>
<dbReference type="GO" id="GO:0005694">
    <property type="term" value="C:chromosome"/>
    <property type="evidence" value="ECO:0007669"/>
    <property type="project" value="TreeGrafter"/>
</dbReference>
<accession>A0A0J6YMG4</accession>
<dbReference type="GO" id="GO:0009378">
    <property type="term" value="F:four-way junction helicase activity"/>
    <property type="evidence" value="ECO:0007669"/>
    <property type="project" value="TreeGrafter"/>
</dbReference>
<evidence type="ECO:0000256" key="4">
    <source>
        <dbReference type="ARBA" id="ARBA00022806"/>
    </source>
</evidence>
<sequence length="584" mass="65683">MTRQHIDIDFTLRRVFGKNSFRPLQREVIQAVIEGHDVFLQAATSFGKSLCYQLPAVVCHGITIVVSPLLSLMVDQVSALEANGIPVATINSTTPHSKRKAIIADILSGHPHIRLLYVTPEYCQTEAFRRHVKQVHSQGELNRIAIDEAHCVSEWGHDFRPAYKELSWFRRELQNPTVPITALTATATRRVRTDIISLLGLDSTTLRRFGTSSARPNIHYCVRFIPEQSHTSAGPEMAQMHDLLAWLKGMHERRVARLAEQNEDSDSLPHKKQTLLPPISGIIYVPLRAISSDLAEKLSASINPKIKAVAYHAGLPASDRASIQTVWAAPFKNPSKGADPSEHPAFYIVVATNAFGMGIDNPHVRFVVHWTPPRSFEGFVQESGRAGRDGRAALSIVYYNPEARERVIERILRDCNAGMLDAKMIEAGVLVMGPPNADQKRAYEALSDDMKTKFRNRHALLESFEKVIRYCEETDRCRHEIIKEFSEDLELELSERSRSEPQGDHSIDIPTNTTRPICDYACDFCKEGAKSLRKRSSIILYGLHSRQIQLGNALSMREHAYEEAIPLSWFHILLAGRFLCEGCS</sequence>
<proteinExistence type="inferred from homology"/>
<evidence type="ECO:0000256" key="5">
    <source>
        <dbReference type="ARBA" id="ARBA00022840"/>
    </source>
</evidence>
<dbReference type="Pfam" id="PF00271">
    <property type="entry name" value="Helicase_C"/>
    <property type="match status" value="1"/>
</dbReference>
<keyword evidence="4 10" id="KW-0347">Helicase</keyword>
<dbReference type="InterPro" id="IPR027417">
    <property type="entry name" value="P-loop_NTPase"/>
</dbReference>
<evidence type="ECO:0000259" key="9">
    <source>
        <dbReference type="PROSITE" id="PS51194"/>
    </source>
</evidence>
<evidence type="ECO:0000313" key="11">
    <source>
        <dbReference type="Proteomes" id="UP000054565"/>
    </source>
</evidence>
<dbReference type="InterPro" id="IPR001650">
    <property type="entry name" value="Helicase_C-like"/>
</dbReference>
<evidence type="ECO:0000256" key="1">
    <source>
        <dbReference type="ARBA" id="ARBA00005446"/>
    </source>
</evidence>
<dbReference type="FunFam" id="3.40.50.300:FF:001834">
    <property type="entry name" value="ATP-dependent DNA helicase"/>
    <property type="match status" value="1"/>
</dbReference>
<dbReference type="PROSITE" id="PS51192">
    <property type="entry name" value="HELICASE_ATP_BIND_1"/>
    <property type="match status" value="1"/>
</dbReference>
<reference evidence="11" key="1">
    <citation type="journal article" date="2010" name="Genome Res.">
        <title>Population genomic sequencing of Coccidioides fungi reveals recent hybridization and transposon control.</title>
        <authorList>
            <person name="Neafsey D.E."/>
            <person name="Barker B.M."/>
            <person name="Sharpton T.J."/>
            <person name="Stajich J.E."/>
            <person name="Park D.J."/>
            <person name="Whiston E."/>
            <person name="Hung C.-Y."/>
            <person name="McMahan C."/>
            <person name="White J."/>
            <person name="Sykes S."/>
            <person name="Heiman D."/>
            <person name="Young S."/>
            <person name="Zeng Q."/>
            <person name="Abouelleil A."/>
            <person name="Aftuck L."/>
            <person name="Bessette D."/>
            <person name="Brown A."/>
            <person name="FitzGerald M."/>
            <person name="Lui A."/>
            <person name="Macdonald J.P."/>
            <person name="Priest M."/>
            <person name="Orbach M.J."/>
            <person name="Galgiani J.N."/>
            <person name="Kirkland T.N."/>
            <person name="Cole G.T."/>
            <person name="Birren B.W."/>
            <person name="Henn M.R."/>
            <person name="Taylor J.W."/>
            <person name="Rounsley S.D."/>
        </authorList>
    </citation>
    <scope>NUCLEOTIDE SEQUENCE [LARGE SCALE GENOMIC DNA]</scope>
    <source>
        <strain evidence="11">RMSCC 2394</strain>
    </source>
</reference>
<dbReference type="CDD" id="cd17920">
    <property type="entry name" value="DEXHc_RecQ"/>
    <property type="match status" value="1"/>
</dbReference>
<protein>
    <recommendedName>
        <fullName evidence="7">DNA 3'-5' helicase</fullName>
        <ecNumber evidence="7">5.6.2.4</ecNumber>
    </recommendedName>
</protein>
<dbReference type="Pfam" id="PF00270">
    <property type="entry name" value="DEAD"/>
    <property type="match status" value="1"/>
</dbReference>
<dbReference type="PANTHER" id="PTHR13710:SF152">
    <property type="entry name" value="ATP-DEPENDENT DNA HELICASE Q5"/>
    <property type="match status" value="1"/>
</dbReference>
<feature type="domain" description="Helicase ATP-binding" evidence="8">
    <location>
        <begin position="29"/>
        <end position="205"/>
    </location>
</feature>
<evidence type="ECO:0000256" key="6">
    <source>
        <dbReference type="ARBA" id="ARBA00034617"/>
    </source>
</evidence>
<dbReference type="GO" id="GO:0016787">
    <property type="term" value="F:hydrolase activity"/>
    <property type="evidence" value="ECO:0007669"/>
    <property type="project" value="UniProtKB-KW"/>
</dbReference>
<dbReference type="PROSITE" id="PS51194">
    <property type="entry name" value="HELICASE_CTER"/>
    <property type="match status" value="1"/>
</dbReference>
<dbReference type="GO" id="GO:0005634">
    <property type="term" value="C:nucleus"/>
    <property type="evidence" value="ECO:0007669"/>
    <property type="project" value="TreeGrafter"/>
</dbReference>
<dbReference type="EC" id="5.6.2.4" evidence="7"/>
<evidence type="ECO:0000256" key="2">
    <source>
        <dbReference type="ARBA" id="ARBA00022741"/>
    </source>
</evidence>
<dbReference type="InterPro" id="IPR004589">
    <property type="entry name" value="DNA_helicase_ATP-dep_RecQ"/>
</dbReference>
<dbReference type="AlphaFoldDB" id="A0A0J6YMG4"/>
<dbReference type="Gene3D" id="3.40.50.300">
    <property type="entry name" value="P-loop containing nucleotide triphosphate hydrolases"/>
    <property type="match status" value="2"/>
</dbReference>
<keyword evidence="3" id="KW-0378">Hydrolase</keyword>
<comment type="similarity">
    <text evidence="1">Belongs to the helicase family. RecQ subfamily.</text>
</comment>
<dbReference type="SUPFAM" id="SSF52540">
    <property type="entry name" value="P-loop containing nucleoside triphosphate hydrolases"/>
    <property type="match status" value="1"/>
</dbReference>
<dbReference type="NCBIfam" id="TIGR00614">
    <property type="entry name" value="recQ_fam"/>
    <property type="match status" value="1"/>
</dbReference>
<dbReference type="SMART" id="SM00487">
    <property type="entry name" value="DEXDc"/>
    <property type="match status" value="1"/>
</dbReference>
<evidence type="ECO:0000256" key="7">
    <source>
        <dbReference type="ARBA" id="ARBA00034808"/>
    </source>
</evidence>
<feature type="domain" description="Helicase C-terminal" evidence="9">
    <location>
        <begin position="271"/>
        <end position="430"/>
    </location>
</feature>
<dbReference type="PANTHER" id="PTHR13710">
    <property type="entry name" value="DNA HELICASE RECQ FAMILY MEMBER"/>
    <property type="match status" value="1"/>
</dbReference>
<comment type="catalytic activity">
    <reaction evidence="6">
        <text>Couples ATP hydrolysis with the unwinding of duplex DNA by translocating in the 3'-5' direction.</text>
        <dbReference type="EC" id="5.6.2.4"/>
    </reaction>
</comment>
<dbReference type="OrthoDB" id="10261556at2759"/>
<dbReference type="GO" id="GO:0005737">
    <property type="term" value="C:cytoplasm"/>
    <property type="evidence" value="ECO:0007669"/>
    <property type="project" value="TreeGrafter"/>
</dbReference>